<keyword evidence="8" id="KW-1185">Reference proteome</keyword>
<dbReference type="SUPFAM" id="SSF54928">
    <property type="entry name" value="RNA-binding domain, RBD"/>
    <property type="match status" value="1"/>
</dbReference>
<keyword evidence="3" id="KW-0539">Nucleus</keyword>
<proteinExistence type="predicted"/>
<dbReference type="Pfam" id="PF00076">
    <property type="entry name" value="RRM_1"/>
    <property type="match status" value="1"/>
</dbReference>
<evidence type="ECO:0000256" key="5">
    <source>
        <dbReference type="SAM" id="MobiDB-lite"/>
    </source>
</evidence>
<evidence type="ECO:0000256" key="4">
    <source>
        <dbReference type="PROSITE-ProRule" id="PRU00176"/>
    </source>
</evidence>
<keyword evidence="2 4" id="KW-0694">RNA-binding</keyword>
<evidence type="ECO:0000256" key="3">
    <source>
        <dbReference type="ARBA" id="ARBA00023242"/>
    </source>
</evidence>
<dbReference type="InParanoid" id="A0A0C3FX45"/>
<reference evidence="7 8" key="1">
    <citation type="submission" date="2014-04" db="EMBL/GenBank/DDBJ databases">
        <authorList>
            <consortium name="DOE Joint Genome Institute"/>
            <person name="Kuo A."/>
            <person name="Tarkka M."/>
            <person name="Buscot F."/>
            <person name="Kohler A."/>
            <person name="Nagy L.G."/>
            <person name="Floudas D."/>
            <person name="Copeland A."/>
            <person name="Barry K.W."/>
            <person name="Cichocki N."/>
            <person name="Veneault-Fourrey C."/>
            <person name="LaButti K."/>
            <person name="Lindquist E.A."/>
            <person name="Lipzen A."/>
            <person name="Lundell T."/>
            <person name="Morin E."/>
            <person name="Murat C."/>
            <person name="Sun H."/>
            <person name="Tunlid A."/>
            <person name="Henrissat B."/>
            <person name="Grigoriev I.V."/>
            <person name="Hibbett D.S."/>
            <person name="Martin F."/>
            <person name="Nordberg H.P."/>
            <person name="Cantor M.N."/>
            <person name="Hua S.X."/>
        </authorList>
    </citation>
    <scope>NUCLEOTIDE SEQUENCE [LARGE SCALE GENOMIC DNA]</scope>
    <source>
        <strain evidence="7 8">F 1598</strain>
    </source>
</reference>
<feature type="compositionally biased region" description="Acidic residues" evidence="5">
    <location>
        <begin position="169"/>
        <end position="180"/>
    </location>
</feature>
<dbReference type="OrthoDB" id="21467at2759"/>
<protein>
    <recommendedName>
        <fullName evidence="6">RRM domain-containing protein</fullName>
    </recommendedName>
</protein>
<comment type="subcellular location">
    <subcellularLocation>
        <location evidence="1">Nucleus</location>
        <location evidence="1">Nucleolus</location>
    </subcellularLocation>
</comment>
<dbReference type="Gene3D" id="3.30.70.330">
    <property type="match status" value="1"/>
</dbReference>
<reference evidence="8" key="2">
    <citation type="submission" date="2015-01" db="EMBL/GenBank/DDBJ databases">
        <title>Evolutionary Origins and Diversification of the Mycorrhizal Mutualists.</title>
        <authorList>
            <consortium name="DOE Joint Genome Institute"/>
            <consortium name="Mycorrhizal Genomics Consortium"/>
            <person name="Kohler A."/>
            <person name="Kuo A."/>
            <person name="Nagy L.G."/>
            <person name="Floudas D."/>
            <person name="Copeland A."/>
            <person name="Barry K.W."/>
            <person name="Cichocki N."/>
            <person name="Veneault-Fourrey C."/>
            <person name="LaButti K."/>
            <person name="Lindquist E.A."/>
            <person name="Lipzen A."/>
            <person name="Lundell T."/>
            <person name="Morin E."/>
            <person name="Murat C."/>
            <person name="Riley R."/>
            <person name="Ohm R."/>
            <person name="Sun H."/>
            <person name="Tunlid A."/>
            <person name="Henrissat B."/>
            <person name="Grigoriev I.V."/>
            <person name="Hibbett D.S."/>
            <person name="Martin F."/>
        </authorList>
    </citation>
    <scope>NUCLEOTIDE SEQUENCE [LARGE SCALE GENOMIC DNA]</scope>
    <source>
        <strain evidence="8">F 1598</strain>
    </source>
</reference>
<evidence type="ECO:0000313" key="7">
    <source>
        <dbReference type="EMBL" id="KIM84109.1"/>
    </source>
</evidence>
<organism evidence="7 8">
    <name type="scientific">Piloderma croceum (strain F 1598)</name>
    <dbReference type="NCBI Taxonomy" id="765440"/>
    <lineage>
        <taxon>Eukaryota</taxon>
        <taxon>Fungi</taxon>
        <taxon>Dikarya</taxon>
        <taxon>Basidiomycota</taxon>
        <taxon>Agaricomycotina</taxon>
        <taxon>Agaricomycetes</taxon>
        <taxon>Agaricomycetidae</taxon>
        <taxon>Atheliales</taxon>
        <taxon>Atheliaceae</taxon>
        <taxon>Piloderma</taxon>
    </lineage>
</organism>
<dbReference type="STRING" id="765440.A0A0C3FX45"/>
<evidence type="ECO:0000256" key="2">
    <source>
        <dbReference type="ARBA" id="ARBA00022884"/>
    </source>
</evidence>
<feature type="compositionally biased region" description="Basic and acidic residues" evidence="5">
    <location>
        <begin position="77"/>
        <end position="118"/>
    </location>
</feature>
<dbReference type="GO" id="GO:0005730">
    <property type="term" value="C:nucleolus"/>
    <property type="evidence" value="ECO:0007669"/>
    <property type="project" value="UniProtKB-SubCell"/>
</dbReference>
<dbReference type="EMBL" id="KN832988">
    <property type="protein sequence ID" value="KIM84109.1"/>
    <property type="molecule type" value="Genomic_DNA"/>
</dbReference>
<feature type="domain" description="RRM" evidence="6">
    <location>
        <begin position="219"/>
        <end position="297"/>
    </location>
</feature>
<dbReference type="Proteomes" id="UP000054166">
    <property type="component" value="Unassembled WGS sequence"/>
</dbReference>
<feature type="region of interest" description="Disordered" evidence="5">
    <location>
        <begin position="1"/>
        <end position="180"/>
    </location>
</feature>
<dbReference type="SMART" id="SM00360">
    <property type="entry name" value="RRM"/>
    <property type="match status" value="1"/>
</dbReference>
<dbReference type="PANTHER" id="PTHR46754">
    <property type="entry name" value="MKI67 FHA DOMAIN-INTERACTING NUCLEOLAR PHOSPHOPROTEIN"/>
    <property type="match status" value="1"/>
</dbReference>
<dbReference type="HOGENOM" id="CLU_025741_0_0_1"/>
<evidence type="ECO:0000256" key="1">
    <source>
        <dbReference type="ARBA" id="ARBA00004604"/>
    </source>
</evidence>
<dbReference type="CDD" id="cd12307">
    <property type="entry name" value="RRM_NIFK_like"/>
    <property type="match status" value="1"/>
</dbReference>
<dbReference type="PROSITE" id="PS50102">
    <property type="entry name" value="RRM"/>
    <property type="match status" value="1"/>
</dbReference>
<name>A0A0C3FX45_PILCF</name>
<evidence type="ECO:0000259" key="6">
    <source>
        <dbReference type="PROSITE" id="PS50102"/>
    </source>
</evidence>
<feature type="compositionally biased region" description="Basic and acidic residues" evidence="5">
    <location>
        <begin position="18"/>
        <end position="28"/>
    </location>
</feature>
<dbReference type="InterPro" id="IPR035979">
    <property type="entry name" value="RBD_domain_sf"/>
</dbReference>
<dbReference type="AlphaFoldDB" id="A0A0C3FX45"/>
<dbReference type="InterPro" id="IPR000504">
    <property type="entry name" value="RRM_dom"/>
</dbReference>
<accession>A0A0C3FX45</accession>
<evidence type="ECO:0000313" key="8">
    <source>
        <dbReference type="Proteomes" id="UP000054166"/>
    </source>
</evidence>
<sequence>MATRTTESAPKKSKHEKKPIGELKEPSSKSKSKAIKAAQADIPSPPIPSKGKKRKEEADVSDEEEPGESKKAKRAKTSVDHVPNKATKAGKERKRERESKGEKTEEEVVLKRKKEEQPTAKTKKGKKVADESEVEAVVKSTLKTRKLSRETVQSSPEPEAPFDFGHITDDDDDDSSDEEDDIVDIPELGVLKLHTVLKDDATVKRKLEKAKRQPAGDFGVIYLSHLPHGFYEDQLRGYFSQFGTVTRLRLSRSKKSGRSKHYAFLEFDSSSVAKIVAETMDNYLLMGHILRCDVIPKDKVHPELWVGANKKWKMVPRDRIERLKHDKPRTQEEIDKATNRLIKRQTEKKRKLEESDIKYDFEAVAYKKV</sequence>
<dbReference type="GO" id="GO:0003723">
    <property type="term" value="F:RNA binding"/>
    <property type="evidence" value="ECO:0007669"/>
    <property type="project" value="UniProtKB-UniRule"/>
</dbReference>
<dbReference type="InterPro" id="IPR012677">
    <property type="entry name" value="Nucleotide-bd_a/b_plait_sf"/>
</dbReference>
<gene>
    <name evidence="7" type="ORF">PILCRDRAFT_818411</name>
</gene>